<keyword evidence="2" id="KW-0413">Isomerase</keyword>
<dbReference type="Gene3D" id="1.20.120.450">
    <property type="entry name" value="dinb family like domain"/>
    <property type="match status" value="1"/>
</dbReference>
<evidence type="ECO:0000259" key="1">
    <source>
        <dbReference type="Pfam" id="PF11716"/>
    </source>
</evidence>
<dbReference type="InterPro" id="IPR024344">
    <property type="entry name" value="MDMPI_metal-binding"/>
</dbReference>
<protein>
    <submittedName>
        <fullName evidence="2">Maleylpyruvate isomerase family mycothiol-dependent enzyme</fullName>
    </submittedName>
</protein>
<feature type="domain" description="Mycothiol-dependent maleylpyruvate isomerase metal-binding" evidence="1">
    <location>
        <begin position="22"/>
        <end position="173"/>
    </location>
</feature>
<keyword evidence="3" id="KW-1185">Reference proteome</keyword>
<organism evidence="2 3">
    <name type="scientific">Nocardioides vastitatis</name>
    <dbReference type="NCBI Taxonomy" id="2568655"/>
    <lineage>
        <taxon>Bacteria</taxon>
        <taxon>Bacillati</taxon>
        <taxon>Actinomycetota</taxon>
        <taxon>Actinomycetes</taxon>
        <taxon>Propionibacteriales</taxon>
        <taxon>Nocardioidaceae</taxon>
        <taxon>Nocardioides</taxon>
    </lineage>
</organism>
<dbReference type="Pfam" id="PF11716">
    <property type="entry name" value="MDMPI_N"/>
    <property type="match status" value="1"/>
</dbReference>
<sequence length="254" mass="27239">MTTIDTIPRITRGGAAERLATAAFDQLLALLDQLSVDEWDAPTDCPGWTVADMVGHLLGSAKSYASVREQVRQQMWGFRHRREFDGNPLDAINALQIEDHRTLAPAERVAALRAAAAPSVRGRMRIPAAFRRISGSVAAGGSTAAGMPSRDTLGHLVDVIITRDVWTHRVDIARATGRDLPLDPETDGAIVADVVAEWAGRHGQPFELTLTGPAGGAFAQGDEGERLELDAVEFCRVLSGRADGDGLLGVRVLF</sequence>
<dbReference type="EMBL" id="JBHSNS010000002">
    <property type="protein sequence ID" value="MFC5728629.1"/>
    <property type="molecule type" value="Genomic_DNA"/>
</dbReference>
<name>A0ABW0ZG97_9ACTN</name>
<dbReference type="GO" id="GO:0016853">
    <property type="term" value="F:isomerase activity"/>
    <property type="evidence" value="ECO:0007669"/>
    <property type="project" value="UniProtKB-KW"/>
</dbReference>
<comment type="caution">
    <text evidence="2">The sequence shown here is derived from an EMBL/GenBank/DDBJ whole genome shotgun (WGS) entry which is preliminary data.</text>
</comment>
<dbReference type="Proteomes" id="UP001596072">
    <property type="component" value="Unassembled WGS sequence"/>
</dbReference>
<dbReference type="InterPro" id="IPR017517">
    <property type="entry name" value="Maleyloyr_isom"/>
</dbReference>
<dbReference type="SUPFAM" id="SSF109854">
    <property type="entry name" value="DinB/YfiT-like putative metalloenzymes"/>
    <property type="match status" value="1"/>
</dbReference>
<accession>A0ABW0ZG97</accession>
<reference evidence="3" key="1">
    <citation type="journal article" date="2019" name="Int. J. Syst. Evol. Microbiol.">
        <title>The Global Catalogue of Microorganisms (GCM) 10K type strain sequencing project: providing services to taxonomists for standard genome sequencing and annotation.</title>
        <authorList>
            <consortium name="The Broad Institute Genomics Platform"/>
            <consortium name="The Broad Institute Genome Sequencing Center for Infectious Disease"/>
            <person name="Wu L."/>
            <person name="Ma J."/>
        </authorList>
    </citation>
    <scope>NUCLEOTIDE SEQUENCE [LARGE SCALE GENOMIC DNA]</scope>
    <source>
        <strain evidence="3">YIM 94188</strain>
    </source>
</reference>
<evidence type="ECO:0000313" key="3">
    <source>
        <dbReference type="Proteomes" id="UP001596072"/>
    </source>
</evidence>
<evidence type="ECO:0000313" key="2">
    <source>
        <dbReference type="EMBL" id="MFC5728629.1"/>
    </source>
</evidence>
<gene>
    <name evidence="2" type="ORF">ACFPQB_06835</name>
</gene>
<proteinExistence type="predicted"/>
<dbReference type="NCBIfam" id="TIGR03083">
    <property type="entry name" value="maleylpyruvate isomerase family mycothiol-dependent enzyme"/>
    <property type="match status" value="1"/>
</dbReference>
<dbReference type="InterPro" id="IPR034660">
    <property type="entry name" value="DinB/YfiT-like"/>
</dbReference>
<dbReference type="RefSeq" id="WP_136436978.1">
    <property type="nucleotide sequence ID" value="NZ_JBHSNS010000002.1"/>
</dbReference>